<keyword evidence="2" id="KW-1185">Reference proteome</keyword>
<dbReference type="RefSeq" id="WP_103098098.1">
    <property type="nucleotide sequence ID" value="NZ_LYMM01000058.1"/>
</dbReference>
<gene>
    <name evidence="1" type="ORF">A8V01_24915</name>
</gene>
<accession>A0A2K2FWJ3</accession>
<reference evidence="1 2" key="1">
    <citation type="submission" date="2016-05" db="EMBL/GenBank/DDBJ databases">
        <title>Complete genome sequence of Novosphingobium guangzhouense SA925(T).</title>
        <authorList>
            <person name="Sha S."/>
        </authorList>
    </citation>
    <scope>NUCLEOTIDE SEQUENCE [LARGE SCALE GENOMIC DNA]</scope>
    <source>
        <strain evidence="1 2">SA925</strain>
    </source>
</reference>
<dbReference type="EMBL" id="LYMM01000058">
    <property type="protein sequence ID" value="PNU03128.1"/>
    <property type="molecule type" value="Genomic_DNA"/>
</dbReference>
<dbReference type="Proteomes" id="UP000236327">
    <property type="component" value="Unassembled WGS sequence"/>
</dbReference>
<proteinExistence type="predicted"/>
<sequence>MASNLNANDPASWLATLWEALDALDDCNIDMQAEGRETYGPDRDDVCTAMAWVREALGLPAEVES</sequence>
<comment type="caution">
    <text evidence="1">The sequence shown here is derived from an EMBL/GenBank/DDBJ whole genome shotgun (WGS) entry which is preliminary data.</text>
</comment>
<dbReference type="AlphaFoldDB" id="A0A2K2FWJ3"/>
<dbReference type="OrthoDB" id="1188001at2"/>
<organism evidence="1 2">
    <name type="scientific">Novosphingobium guangzhouense</name>
    <dbReference type="NCBI Taxonomy" id="1850347"/>
    <lineage>
        <taxon>Bacteria</taxon>
        <taxon>Pseudomonadati</taxon>
        <taxon>Pseudomonadota</taxon>
        <taxon>Alphaproteobacteria</taxon>
        <taxon>Sphingomonadales</taxon>
        <taxon>Sphingomonadaceae</taxon>
        <taxon>Novosphingobium</taxon>
    </lineage>
</organism>
<protein>
    <submittedName>
        <fullName evidence="1">Uncharacterized protein</fullName>
    </submittedName>
</protein>
<name>A0A2K2FWJ3_9SPHN</name>
<evidence type="ECO:0000313" key="1">
    <source>
        <dbReference type="EMBL" id="PNU03128.1"/>
    </source>
</evidence>
<evidence type="ECO:0000313" key="2">
    <source>
        <dbReference type="Proteomes" id="UP000236327"/>
    </source>
</evidence>